<evidence type="ECO:0000256" key="2">
    <source>
        <dbReference type="ARBA" id="ARBA00022598"/>
    </source>
</evidence>
<dbReference type="RefSeq" id="WP_232055694.1">
    <property type="nucleotide sequence ID" value="NZ_LS992241.1"/>
</dbReference>
<dbReference type="Pfam" id="PF01068">
    <property type="entry name" value="DNA_ligase_A_M"/>
    <property type="match status" value="1"/>
</dbReference>
<dbReference type="EMBL" id="LS992241">
    <property type="protein sequence ID" value="SYX85964.1"/>
    <property type="molecule type" value="Genomic_DNA"/>
</dbReference>
<dbReference type="PANTHER" id="PTHR45674">
    <property type="entry name" value="DNA LIGASE 1/3 FAMILY MEMBER"/>
    <property type="match status" value="1"/>
</dbReference>
<dbReference type="GO" id="GO:0006310">
    <property type="term" value="P:DNA recombination"/>
    <property type="evidence" value="ECO:0007669"/>
    <property type="project" value="InterPro"/>
</dbReference>
<dbReference type="SUPFAM" id="SSF56091">
    <property type="entry name" value="DNA ligase/mRNA capping enzyme, catalytic domain"/>
    <property type="match status" value="1"/>
</dbReference>
<comment type="similarity">
    <text evidence="1">Belongs to the ATP-dependent DNA ligase family.</text>
</comment>
<proteinExistence type="inferred from homology"/>
<dbReference type="Gene3D" id="2.40.50.140">
    <property type="entry name" value="Nucleic acid-binding proteins"/>
    <property type="match status" value="1"/>
</dbReference>
<dbReference type="CDD" id="cd07906">
    <property type="entry name" value="Adenylation_DNA_ligase_LigD_LigC"/>
    <property type="match status" value="1"/>
</dbReference>
<evidence type="ECO:0000259" key="4">
    <source>
        <dbReference type="PROSITE" id="PS50160"/>
    </source>
</evidence>
<dbReference type="AlphaFoldDB" id="A0A383RHH2"/>
<dbReference type="SUPFAM" id="SSF50249">
    <property type="entry name" value="Nucleic acid-binding proteins"/>
    <property type="match status" value="1"/>
</dbReference>
<protein>
    <submittedName>
        <fullName evidence="5">ATP dependent DNA ligase</fullName>
    </submittedName>
</protein>
<dbReference type="Gene3D" id="3.30.1490.70">
    <property type="match status" value="1"/>
</dbReference>
<dbReference type="InterPro" id="IPR012310">
    <property type="entry name" value="DNA_ligase_ATP-dep_cent"/>
</dbReference>
<name>A0A383RHH2_PAEAL</name>
<accession>A0A383RHH2</accession>
<sequence length="348" mass="39035">MRENGPRDLTATSIANSIVPSQSGLLSIRSNQGTAQMKESLSDAYRLPAPPMSPLLSSHIPTGAGWTHQLKWDGVRILALCSPGSVQLYSKKLLNKTSIYSEVTGMLNQWARTLQHPVLLDGEVVVMDPKTLRPSFPLVLQRERTRSQGAGEAFQAIYVLFDLLACNGKDVRACPYSERYERLISLPIPSTERCFVTDCFDDGNALWQWVNERGWEGIVSKRLDSPYVEGKQHRDWIKKKKDMQLESFAIGYVRKDNRPSSIVLADSTGQYMGKASIGLDELRRQLLTAWAIKHPADRPTTQGLPASLSKEQIIWYRHPIPCLIGALEYTDAGLLRHPRILTLPLLNT</sequence>
<dbReference type="GO" id="GO:0003910">
    <property type="term" value="F:DNA ligase (ATP) activity"/>
    <property type="evidence" value="ECO:0007669"/>
    <property type="project" value="UniProtKB-EC"/>
</dbReference>
<dbReference type="InterPro" id="IPR012340">
    <property type="entry name" value="NA-bd_OB-fold"/>
</dbReference>
<dbReference type="Gene3D" id="3.30.470.30">
    <property type="entry name" value="DNA ligase/mRNA capping enzyme"/>
    <property type="match status" value="1"/>
</dbReference>
<evidence type="ECO:0000313" key="5">
    <source>
        <dbReference type="EMBL" id="SYX85964.1"/>
    </source>
</evidence>
<dbReference type="GO" id="GO:0006281">
    <property type="term" value="P:DNA repair"/>
    <property type="evidence" value="ECO:0007669"/>
    <property type="project" value="InterPro"/>
</dbReference>
<dbReference type="GO" id="GO:0005524">
    <property type="term" value="F:ATP binding"/>
    <property type="evidence" value="ECO:0007669"/>
    <property type="project" value="InterPro"/>
</dbReference>
<reference evidence="6" key="1">
    <citation type="submission" date="2018-08" db="EMBL/GenBank/DDBJ databases">
        <authorList>
            <person name="Chevrot R."/>
        </authorList>
    </citation>
    <scope>NUCLEOTIDE SEQUENCE [LARGE SCALE GENOMIC DNA]</scope>
</reference>
<organism evidence="5 6">
    <name type="scientific">Paenibacillus alvei</name>
    <name type="common">Bacillus alvei</name>
    <dbReference type="NCBI Taxonomy" id="44250"/>
    <lineage>
        <taxon>Bacteria</taxon>
        <taxon>Bacillati</taxon>
        <taxon>Bacillota</taxon>
        <taxon>Bacilli</taxon>
        <taxon>Bacillales</taxon>
        <taxon>Paenibacillaceae</taxon>
        <taxon>Paenibacillus</taxon>
    </lineage>
</organism>
<dbReference type="Proteomes" id="UP000304148">
    <property type="component" value="Chromosome"/>
</dbReference>
<evidence type="ECO:0000256" key="1">
    <source>
        <dbReference type="ARBA" id="ARBA00007572"/>
    </source>
</evidence>
<comment type="catalytic activity">
    <reaction evidence="3">
        <text>ATP + (deoxyribonucleotide)n-3'-hydroxyl + 5'-phospho-(deoxyribonucleotide)m = (deoxyribonucleotide)n+m + AMP + diphosphate.</text>
        <dbReference type="EC" id="6.5.1.1"/>
    </reaction>
</comment>
<evidence type="ECO:0000313" key="6">
    <source>
        <dbReference type="Proteomes" id="UP000304148"/>
    </source>
</evidence>
<dbReference type="PROSITE" id="PS50160">
    <property type="entry name" value="DNA_LIGASE_A3"/>
    <property type="match status" value="1"/>
</dbReference>
<feature type="domain" description="ATP-dependent DNA ligase family profile" evidence="4">
    <location>
        <begin position="158"/>
        <end position="278"/>
    </location>
</feature>
<keyword evidence="2 5" id="KW-0436">Ligase</keyword>
<evidence type="ECO:0000256" key="3">
    <source>
        <dbReference type="ARBA" id="ARBA00034003"/>
    </source>
</evidence>
<dbReference type="PANTHER" id="PTHR45674:SF4">
    <property type="entry name" value="DNA LIGASE 1"/>
    <property type="match status" value="1"/>
</dbReference>
<dbReference type="InterPro" id="IPR050191">
    <property type="entry name" value="ATP-dep_DNA_ligase"/>
</dbReference>
<gene>
    <name evidence="5" type="ORF">PBLR_14386</name>
</gene>